<dbReference type="Proteomes" id="UP000019384">
    <property type="component" value="Unassembled WGS sequence"/>
</dbReference>
<proteinExistence type="predicted"/>
<sequence length="416" mass="47612">MRTLRDWWYGSGDTPDTTGTPSPEELPPLRNRLSLKRRLQDGLENSDSDGQVTDNQNDVPRKRSSLSIRRLFHRHHNDIAESSPNENNTEVSLNFYRDDSFIAECIAHGQSLKYSETPSKAVWTPDLSENLVEMAATAGEAETQPFQEVSVGNFTSAMTFRRQLFQNLFTPKRQDHTLPFIWNLWKDDYKLSSTRFGQHVHKVTRDDEIGPIITYQHISDLRDKFSEAIRAGTEGRFHVFRNGVKPSVKSSVFDGGGILTFRIKKKHRLECWPKFFETFTSDALINPQTSYGPIMGFTWYNKGHRSYILLDLWFTSASIGEVVGSGDMVGWASRALIMHLPRNSIKDPIFLVRISTLSIKSFLNCLLTNRKHLDSNKNVRLNFVSDKDLSVTQTMQEMLIAPDFFPEGQVSAQREI</sequence>
<reference evidence="2" key="2">
    <citation type="submission" date="2014-02" db="EMBL/GenBank/DDBJ databases">
        <title>Complete DNA sequence of /Kuraishia capsulata/ illustrates novel genomic features among budding yeasts (/Saccharomycotina/).</title>
        <authorList>
            <person name="Morales L."/>
            <person name="Noel B."/>
            <person name="Porcel B."/>
            <person name="Marcet-Houben M."/>
            <person name="Hullo M-F."/>
            <person name="Sacerdot C."/>
            <person name="Tekaia F."/>
            <person name="Leh-Louis V."/>
            <person name="Despons L."/>
            <person name="Khanna V."/>
            <person name="Aury J-M."/>
            <person name="Barbe V."/>
            <person name="Couloux A."/>
            <person name="Labadie K."/>
            <person name="Pelletier E."/>
            <person name="Souciet J-L."/>
            <person name="Boekhout T."/>
            <person name="Gabaldon T."/>
            <person name="Wincker P."/>
            <person name="Dujon B."/>
        </authorList>
    </citation>
    <scope>NUCLEOTIDE SEQUENCE</scope>
    <source>
        <strain evidence="2">CBS 1993</strain>
    </source>
</reference>
<dbReference type="RefSeq" id="XP_022457622.1">
    <property type="nucleotide sequence ID" value="XM_022603775.1"/>
</dbReference>
<evidence type="ECO:0000313" key="2">
    <source>
        <dbReference type="EMBL" id="CDK25610.1"/>
    </source>
</evidence>
<dbReference type="HOGENOM" id="CLU_660678_0_0_1"/>
<evidence type="ECO:0000256" key="1">
    <source>
        <dbReference type="SAM" id="MobiDB-lite"/>
    </source>
</evidence>
<name>W6MUG8_9ASCO</name>
<keyword evidence="3" id="KW-1185">Reference proteome</keyword>
<feature type="region of interest" description="Disordered" evidence="1">
    <location>
        <begin position="1"/>
        <end position="29"/>
    </location>
</feature>
<dbReference type="InterPro" id="IPR023398">
    <property type="entry name" value="TIF_eIF4e-like"/>
</dbReference>
<dbReference type="GeneID" id="34519010"/>
<organism evidence="2 3">
    <name type="scientific">Kuraishia capsulata CBS 1993</name>
    <dbReference type="NCBI Taxonomy" id="1382522"/>
    <lineage>
        <taxon>Eukaryota</taxon>
        <taxon>Fungi</taxon>
        <taxon>Dikarya</taxon>
        <taxon>Ascomycota</taxon>
        <taxon>Saccharomycotina</taxon>
        <taxon>Pichiomycetes</taxon>
        <taxon>Pichiales</taxon>
        <taxon>Pichiaceae</taxon>
        <taxon>Kuraishia</taxon>
    </lineage>
</organism>
<dbReference type="AlphaFoldDB" id="W6MUG8"/>
<protein>
    <submittedName>
        <fullName evidence="2">Uncharacterized protein</fullName>
    </submittedName>
</protein>
<gene>
    <name evidence="2" type="ORF">KUCA_T00001580001</name>
</gene>
<evidence type="ECO:0000313" key="3">
    <source>
        <dbReference type="Proteomes" id="UP000019384"/>
    </source>
</evidence>
<reference evidence="2" key="1">
    <citation type="submission" date="2013-12" db="EMBL/GenBank/DDBJ databases">
        <authorList>
            <person name="Genoscope - CEA"/>
        </authorList>
    </citation>
    <scope>NUCLEOTIDE SEQUENCE</scope>
    <source>
        <strain evidence="2">CBS 1993</strain>
    </source>
</reference>
<accession>W6MUG8</accession>
<dbReference type="EMBL" id="HG793126">
    <property type="protein sequence ID" value="CDK25610.1"/>
    <property type="molecule type" value="Genomic_DNA"/>
</dbReference>
<feature type="region of interest" description="Disordered" evidence="1">
    <location>
        <begin position="42"/>
        <end position="66"/>
    </location>
</feature>
<feature type="compositionally biased region" description="Polar residues" evidence="1">
    <location>
        <begin position="43"/>
        <end position="58"/>
    </location>
</feature>
<feature type="compositionally biased region" description="Low complexity" evidence="1">
    <location>
        <begin position="10"/>
        <end position="23"/>
    </location>
</feature>
<dbReference type="SUPFAM" id="SSF55418">
    <property type="entry name" value="eIF4e-like"/>
    <property type="match status" value="1"/>
</dbReference>
<dbReference type="Gene3D" id="3.30.760.10">
    <property type="entry name" value="RNA Cap, Translation Initiation Factor Eif4e"/>
    <property type="match status" value="1"/>
</dbReference>